<feature type="compositionally biased region" description="Basic and acidic residues" evidence="1">
    <location>
        <begin position="123"/>
        <end position="138"/>
    </location>
</feature>
<dbReference type="Pfam" id="PF09982">
    <property type="entry name" value="LpxR"/>
    <property type="match status" value="1"/>
</dbReference>
<dbReference type="AlphaFoldDB" id="A0A3R8T313"/>
<evidence type="ECO:0000256" key="1">
    <source>
        <dbReference type="SAM" id="MobiDB-lite"/>
    </source>
</evidence>
<dbReference type="Proteomes" id="UP000270261">
    <property type="component" value="Unassembled WGS sequence"/>
</dbReference>
<name>A0A3R8T313_9BURK</name>
<feature type="region of interest" description="Disordered" evidence="1">
    <location>
        <begin position="1"/>
        <end position="24"/>
    </location>
</feature>
<dbReference type="Gene3D" id="2.40.128.140">
    <property type="entry name" value="Outer membrane protein"/>
    <property type="match status" value="1"/>
</dbReference>
<proteinExistence type="predicted"/>
<sequence>MVSSRWNRQADGNSRCETGRTGRPKRLPVLVGLGLLVLAGVPLLAPVSVQAAGFWHDPDLAEPGTDPFGDPFSGEAAPGDEGDDVPPGGLRGGWTGEGPGTYGGGLGTARQRPAAHHGGASHVGDDRRPGGTGHHDDAGAPPSRTRPWRGAPPLFWQPGPRADGARVPAPEGRSWGCRPAAAMQTRLKIDNDLATGKDKDYGYSSGVMLEVAARTSAHDGWGQDGEPGLLCPLWRWLGGGRVPSEYVSFRLDQAIYTPENSRATWLIPSDRPYAATLMASLAGVRLQEGQWVRNELRLGWVGPSVRGEKLQNAVHRVIDAPRFRGWAHQLHDEPLLEWAQYRVRRWQPASGRTDVLGHWGMRLGNLQSSAFGGLEWRFGNHLQDDGGSAPLRPGSNEPGEVSWHRSDTTQWNLFVQGGVRAVAWDLTLDGNAWHDSHHVKRKPVVADAGAGFTVRQGRWGVQFMWVVRSREFRGQRHVPSFGSLQIGYSF</sequence>
<evidence type="ECO:0000313" key="3">
    <source>
        <dbReference type="Proteomes" id="UP000270261"/>
    </source>
</evidence>
<keyword evidence="3" id="KW-1185">Reference proteome</keyword>
<accession>A0A3R8T313</accession>
<dbReference type="InterPro" id="IPR018707">
    <property type="entry name" value="LpxR"/>
</dbReference>
<reference evidence="2 3" key="1">
    <citation type="submission" date="2018-11" db="EMBL/GenBank/DDBJ databases">
        <title>Genome sequencing of Lautropia sp. KCOM 2505 (= ChDC F240).</title>
        <authorList>
            <person name="Kook J.-K."/>
            <person name="Park S.-N."/>
            <person name="Lim Y.K."/>
        </authorList>
    </citation>
    <scope>NUCLEOTIDE SEQUENCE [LARGE SCALE GENOMIC DNA]</scope>
    <source>
        <strain evidence="2 3">KCOM 2505</strain>
    </source>
</reference>
<comment type="caution">
    <text evidence="2">The sequence shown here is derived from an EMBL/GenBank/DDBJ whole genome shotgun (WGS) entry which is preliminary data.</text>
</comment>
<dbReference type="InterPro" id="IPR037107">
    <property type="entry name" value="Put_OMP_sf"/>
</dbReference>
<protein>
    <submittedName>
        <fullName evidence="2">Lipid A deacylase LpxR family protein</fullName>
    </submittedName>
</protein>
<feature type="compositionally biased region" description="Gly residues" evidence="1">
    <location>
        <begin position="89"/>
        <end position="107"/>
    </location>
</feature>
<feature type="region of interest" description="Disordered" evidence="1">
    <location>
        <begin position="58"/>
        <end position="172"/>
    </location>
</feature>
<dbReference type="EMBL" id="RRUE01000001">
    <property type="protein sequence ID" value="RRN45191.1"/>
    <property type="molecule type" value="Genomic_DNA"/>
</dbReference>
<gene>
    <name evidence="2" type="ORF">EHV23_02820</name>
</gene>
<evidence type="ECO:0000313" key="2">
    <source>
        <dbReference type="EMBL" id="RRN45191.1"/>
    </source>
</evidence>
<organism evidence="2 3">
    <name type="scientific">Lautropia dentalis</name>
    <dbReference type="NCBI Taxonomy" id="2490857"/>
    <lineage>
        <taxon>Bacteria</taxon>
        <taxon>Pseudomonadati</taxon>
        <taxon>Pseudomonadota</taxon>
        <taxon>Betaproteobacteria</taxon>
        <taxon>Burkholderiales</taxon>
        <taxon>Burkholderiaceae</taxon>
        <taxon>Lautropia</taxon>
    </lineage>
</organism>
<feature type="compositionally biased region" description="Polar residues" evidence="1">
    <location>
        <begin position="1"/>
        <end position="16"/>
    </location>
</feature>